<evidence type="ECO:0000256" key="2">
    <source>
        <dbReference type="SAM" id="MobiDB-lite"/>
    </source>
</evidence>
<feature type="region of interest" description="Disordered" evidence="2">
    <location>
        <begin position="180"/>
        <end position="215"/>
    </location>
</feature>
<feature type="region of interest" description="Disordered" evidence="2">
    <location>
        <begin position="249"/>
        <end position="286"/>
    </location>
</feature>
<dbReference type="Gene3D" id="1.10.530.10">
    <property type="match status" value="1"/>
</dbReference>
<organism evidence="5 6">
    <name type="scientific">Tieghemostelium lacteum</name>
    <name type="common">Slime mold</name>
    <name type="synonym">Dictyostelium lacteum</name>
    <dbReference type="NCBI Taxonomy" id="361077"/>
    <lineage>
        <taxon>Eukaryota</taxon>
        <taxon>Amoebozoa</taxon>
        <taxon>Evosea</taxon>
        <taxon>Eumycetozoa</taxon>
        <taxon>Dictyostelia</taxon>
        <taxon>Dictyosteliales</taxon>
        <taxon>Raperosteliaceae</taxon>
        <taxon>Tieghemostelium</taxon>
    </lineage>
</organism>
<dbReference type="InParanoid" id="A0A151ZD89"/>
<keyword evidence="1" id="KW-1015">Disulfide bond</keyword>
<evidence type="ECO:0000259" key="4">
    <source>
        <dbReference type="Pfam" id="PF01464"/>
    </source>
</evidence>
<evidence type="ECO:0000313" key="5">
    <source>
        <dbReference type="EMBL" id="KYQ91916.1"/>
    </source>
</evidence>
<dbReference type="InterPro" id="IPR001916">
    <property type="entry name" value="Glyco_hydro_22"/>
</dbReference>
<feature type="chain" id="PRO_5007593147" description="Transglycosylase SLT domain-containing protein" evidence="3">
    <location>
        <begin position="22"/>
        <end position="286"/>
    </location>
</feature>
<keyword evidence="6" id="KW-1185">Reference proteome</keyword>
<dbReference type="Proteomes" id="UP000076078">
    <property type="component" value="Unassembled WGS sequence"/>
</dbReference>
<dbReference type="InterPro" id="IPR008258">
    <property type="entry name" value="Transglycosylase_SLT_dom_1"/>
</dbReference>
<comment type="caution">
    <text evidence="5">The sequence shown here is derived from an EMBL/GenBank/DDBJ whole genome shotgun (WGS) entry which is preliminary data.</text>
</comment>
<name>A0A151ZD89_TIELA</name>
<proteinExistence type="predicted"/>
<evidence type="ECO:0000313" key="6">
    <source>
        <dbReference type="Proteomes" id="UP000076078"/>
    </source>
</evidence>
<dbReference type="AlphaFoldDB" id="A0A151ZD89"/>
<dbReference type="EMBL" id="LODT01000032">
    <property type="protein sequence ID" value="KYQ91916.1"/>
    <property type="molecule type" value="Genomic_DNA"/>
</dbReference>
<keyword evidence="3" id="KW-0732">Signal</keyword>
<dbReference type="OrthoDB" id="17373at2759"/>
<feature type="signal peptide" evidence="3">
    <location>
        <begin position="1"/>
        <end position="21"/>
    </location>
</feature>
<dbReference type="PANTHER" id="PTHR11407:SF63">
    <property type="entry name" value="LYSOZYME C"/>
    <property type="match status" value="1"/>
</dbReference>
<reference evidence="5 6" key="1">
    <citation type="submission" date="2015-12" db="EMBL/GenBank/DDBJ databases">
        <title>Dictyostelia acquired genes for synthesis and detection of signals that induce cell-type specialization by lateral gene transfer from prokaryotes.</title>
        <authorList>
            <person name="Gloeckner G."/>
            <person name="Schaap P."/>
        </authorList>
    </citation>
    <scope>NUCLEOTIDE SEQUENCE [LARGE SCALE GENOMIC DNA]</scope>
    <source>
        <strain evidence="5 6">TK</strain>
    </source>
</reference>
<dbReference type="SUPFAM" id="SSF53955">
    <property type="entry name" value="Lysozyme-like"/>
    <property type="match status" value="1"/>
</dbReference>
<accession>A0A151ZD89</accession>
<dbReference type="InterPro" id="IPR023346">
    <property type="entry name" value="Lysozyme-like_dom_sf"/>
</dbReference>
<dbReference type="Pfam" id="PF01464">
    <property type="entry name" value="SLT"/>
    <property type="match status" value="1"/>
</dbReference>
<protein>
    <recommendedName>
        <fullName evidence="4">Transglycosylase SLT domain-containing protein</fullName>
    </recommendedName>
</protein>
<dbReference type="GO" id="GO:0003796">
    <property type="term" value="F:lysozyme activity"/>
    <property type="evidence" value="ECO:0007669"/>
    <property type="project" value="TreeGrafter"/>
</dbReference>
<evidence type="ECO:0000256" key="3">
    <source>
        <dbReference type="SAM" id="SignalP"/>
    </source>
</evidence>
<sequence>MRTYQLTVLLIITLLSNSVLSEVLDCAQVQALVTQFFNDPNEQNIMVCIAYYESSWNTYAKDPNGNFGLFQINAENCGQGEICSFVTNENQLLDPTINTQCAFAMSNAVGFNVWPAYANGDCDNWSQCLITSGTSIYTTTTTTTTPTTLSTSGQTTTTTTTTSTGFYTSGYSGNSLSSSSATSATSATSGNNSSATTTSGSTTVTSANTSGQTTTTTGYTSAYTTYYSSGYDNSYTGYSGEYTSGYSGSGSGYYLTKEKQNPKTKPKLPNISRPKHSKIERHAKSQ</sequence>
<feature type="domain" description="Transglycosylase SLT" evidence="4">
    <location>
        <begin position="42"/>
        <end position="105"/>
    </location>
</feature>
<dbReference type="PANTHER" id="PTHR11407">
    <property type="entry name" value="LYSOZYME C"/>
    <property type="match status" value="1"/>
</dbReference>
<evidence type="ECO:0000256" key="1">
    <source>
        <dbReference type="ARBA" id="ARBA00023157"/>
    </source>
</evidence>
<gene>
    <name evidence="5" type="ORF">DLAC_07151</name>
</gene>